<evidence type="ECO:0000256" key="2">
    <source>
        <dbReference type="ARBA" id="ARBA00022737"/>
    </source>
</evidence>
<evidence type="ECO:0000313" key="4">
    <source>
        <dbReference type="EMBL" id="GGK27309.1"/>
    </source>
</evidence>
<keyword evidence="1" id="KW-0808">Transferase</keyword>
<sequence length="287" mass="28290">MPLVFTGTMTAVLVDVDTLAAELAAPAPPAVLDTRWRLLGPPAADDYRAGHLPGAVFVDLDAVWSGPPGPAGRHPLPAPAPLQAALRAAGVRAGTPVVVYDDGDGAGAARAWWTLRWAGHGDVRVLAGGFAAWTAAGAPVTGSVPAPPAGDFVVAAGGLPVLDAAAAAALATGPEGVLLDVRAAARYRGEVEPIDPVAGHVPGAVNLPVPALAGAALADPAGLRAAFARAGVRDGVPVGAYCGSGVAAAQAVLALHVAGRPDAALYVGSWSNWVADPARPVATGPTP</sequence>
<keyword evidence="2" id="KW-0677">Repeat</keyword>
<organism evidence="4 5">
    <name type="scientific">Pilimelia terevasa</name>
    <dbReference type="NCBI Taxonomy" id="53372"/>
    <lineage>
        <taxon>Bacteria</taxon>
        <taxon>Bacillati</taxon>
        <taxon>Actinomycetota</taxon>
        <taxon>Actinomycetes</taxon>
        <taxon>Micromonosporales</taxon>
        <taxon>Micromonosporaceae</taxon>
        <taxon>Pilimelia</taxon>
    </lineage>
</organism>
<gene>
    <name evidence="4" type="primary">sseA</name>
    <name evidence="4" type="ORF">GCM10010124_19880</name>
</gene>
<dbReference type="AlphaFoldDB" id="A0A8J3BKC1"/>
<reference evidence="4" key="2">
    <citation type="submission" date="2020-09" db="EMBL/GenBank/DDBJ databases">
        <authorList>
            <person name="Sun Q."/>
            <person name="Ohkuma M."/>
        </authorList>
    </citation>
    <scope>NUCLEOTIDE SEQUENCE</scope>
    <source>
        <strain evidence="4">JCM 3091</strain>
    </source>
</reference>
<dbReference type="InterPro" id="IPR045078">
    <property type="entry name" value="TST/MPST-like"/>
</dbReference>
<dbReference type="Gene3D" id="3.40.250.10">
    <property type="entry name" value="Rhodanese-like domain"/>
    <property type="match status" value="2"/>
</dbReference>
<protein>
    <submittedName>
        <fullName evidence="4">Sulfurtransferase</fullName>
    </submittedName>
</protein>
<evidence type="ECO:0000256" key="1">
    <source>
        <dbReference type="ARBA" id="ARBA00022679"/>
    </source>
</evidence>
<name>A0A8J3BKC1_9ACTN</name>
<evidence type="ECO:0000313" key="5">
    <source>
        <dbReference type="Proteomes" id="UP000662200"/>
    </source>
</evidence>
<proteinExistence type="predicted"/>
<reference evidence="4" key="1">
    <citation type="journal article" date="2014" name="Int. J. Syst. Evol. Microbiol.">
        <title>Complete genome sequence of Corynebacterium casei LMG S-19264T (=DSM 44701T), isolated from a smear-ripened cheese.</title>
        <authorList>
            <consortium name="US DOE Joint Genome Institute (JGI-PGF)"/>
            <person name="Walter F."/>
            <person name="Albersmeier A."/>
            <person name="Kalinowski J."/>
            <person name="Ruckert C."/>
        </authorList>
    </citation>
    <scope>NUCLEOTIDE SEQUENCE</scope>
    <source>
        <strain evidence="4">JCM 3091</strain>
    </source>
</reference>
<dbReference type="CDD" id="cd01448">
    <property type="entry name" value="TST_Repeat_1"/>
    <property type="match status" value="1"/>
</dbReference>
<dbReference type="PANTHER" id="PTHR11364:SF27">
    <property type="entry name" value="SULFURTRANSFERASE"/>
    <property type="match status" value="1"/>
</dbReference>
<dbReference type="PANTHER" id="PTHR11364">
    <property type="entry name" value="THIOSULFATE SULFERTANSFERASE"/>
    <property type="match status" value="1"/>
</dbReference>
<dbReference type="PROSITE" id="PS00380">
    <property type="entry name" value="RHODANESE_1"/>
    <property type="match status" value="1"/>
</dbReference>
<feature type="domain" description="Rhodanese" evidence="3">
    <location>
        <begin position="172"/>
        <end position="282"/>
    </location>
</feature>
<dbReference type="InterPro" id="IPR001307">
    <property type="entry name" value="Thiosulphate_STrfase_CS"/>
</dbReference>
<dbReference type="InterPro" id="IPR036873">
    <property type="entry name" value="Rhodanese-like_dom_sf"/>
</dbReference>
<dbReference type="Pfam" id="PF00581">
    <property type="entry name" value="Rhodanese"/>
    <property type="match status" value="2"/>
</dbReference>
<dbReference type="SUPFAM" id="SSF52821">
    <property type="entry name" value="Rhodanese/Cell cycle control phosphatase"/>
    <property type="match status" value="2"/>
</dbReference>
<dbReference type="Proteomes" id="UP000662200">
    <property type="component" value="Unassembled WGS sequence"/>
</dbReference>
<comment type="caution">
    <text evidence="4">The sequence shown here is derived from an EMBL/GenBank/DDBJ whole genome shotgun (WGS) entry which is preliminary data.</text>
</comment>
<dbReference type="PROSITE" id="PS50206">
    <property type="entry name" value="RHODANESE_3"/>
    <property type="match status" value="2"/>
</dbReference>
<dbReference type="SMART" id="SM00450">
    <property type="entry name" value="RHOD"/>
    <property type="match status" value="2"/>
</dbReference>
<keyword evidence="5" id="KW-1185">Reference proteome</keyword>
<evidence type="ECO:0000259" key="3">
    <source>
        <dbReference type="PROSITE" id="PS50206"/>
    </source>
</evidence>
<dbReference type="InterPro" id="IPR001763">
    <property type="entry name" value="Rhodanese-like_dom"/>
</dbReference>
<accession>A0A8J3BKC1</accession>
<dbReference type="GO" id="GO:0004792">
    <property type="term" value="F:thiosulfate-cyanide sulfurtransferase activity"/>
    <property type="evidence" value="ECO:0007669"/>
    <property type="project" value="InterPro"/>
</dbReference>
<dbReference type="EMBL" id="BMQC01000006">
    <property type="protein sequence ID" value="GGK27309.1"/>
    <property type="molecule type" value="Genomic_DNA"/>
</dbReference>
<feature type="domain" description="Rhodanese" evidence="3">
    <location>
        <begin position="25"/>
        <end position="142"/>
    </location>
</feature>